<keyword evidence="2" id="KW-1185">Reference proteome</keyword>
<organism evidence="1 2">
    <name type="scientific">Petralouisia muris</name>
    <dbReference type="NCBI Taxonomy" id="3032872"/>
    <lineage>
        <taxon>Bacteria</taxon>
        <taxon>Bacillati</taxon>
        <taxon>Bacillota</taxon>
        <taxon>Clostridia</taxon>
        <taxon>Lachnospirales</taxon>
        <taxon>Lachnospiraceae</taxon>
        <taxon>Petralouisia</taxon>
    </lineage>
</organism>
<sequence>MKLNSLRSHPLITGTLLLTLAGLLSRLIGFFFRIFLSQRIGAEGMGIYQLTFPIHVLTISLTSSAIQTAISRFVAQAVIAADNPGSAPGRGKSFCNEKCYLTAGLILSLSLSFGCMAFLYRFADWIAVIFLEEPRCATLLQILSFTIPFGAIHACINGYFYGLKKTFVPAVSQLLEQAVRVASVWLFFEISMEKHNAISLNLITWGMVAGEVAAALFSISFLRRKKNRGSRLLAVKQIFFMSLPLSANRVLVNILQSMEAVMIPGQLRQYGYTSSESLSVYGILTGMALPMVLFPSVLTNSVSVMLLPAIAEAQEKKEHRYILTLIKRTCFYSLTLGFGCTMLFLFLGRFMGQFLFGNELAGTFIVILGWICPFLYLSTTLHSILNGLGKTTSTFFLNVTGLGIRIGFVLFIIPLAGIKGYLWGLLISQAVMAAGALLLLLKKHTHK</sequence>
<evidence type="ECO:0000313" key="2">
    <source>
        <dbReference type="Proteomes" id="UP000304953"/>
    </source>
</evidence>
<proteinExistence type="predicted"/>
<evidence type="ECO:0000313" key="1">
    <source>
        <dbReference type="EMBL" id="TGY95728.1"/>
    </source>
</evidence>
<dbReference type="EMBL" id="SRYA01000025">
    <property type="protein sequence ID" value="TGY95728.1"/>
    <property type="molecule type" value="Genomic_DNA"/>
</dbReference>
<accession>A0AC61RUX5</accession>
<dbReference type="Proteomes" id="UP000304953">
    <property type="component" value="Unassembled WGS sequence"/>
</dbReference>
<reference evidence="1" key="1">
    <citation type="submission" date="2019-04" db="EMBL/GenBank/DDBJ databases">
        <title>Microbes associate with the intestines of laboratory mice.</title>
        <authorList>
            <person name="Navarre W."/>
            <person name="Wong E."/>
            <person name="Huang K."/>
            <person name="Tropini C."/>
            <person name="Ng K."/>
            <person name="Yu B."/>
        </authorList>
    </citation>
    <scope>NUCLEOTIDE SEQUENCE</scope>
    <source>
        <strain evidence="1">NM01_1-7b</strain>
    </source>
</reference>
<gene>
    <name evidence="1" type="ORF">E5329_13465</name>
</gene>
<name>A0AC61RUX5_9FIRM</name>
<protein>
    <submittedName>
        <fullName evidence="1">Polysaccharide biosynthesis protein</fullName>
    </submittedName>
</protein>
<comment type="caution">
    <text evidence="1">The sequence shown here is derived from an EMBL/GenBank/DDBJ whole genome shotgun (WGS) entry which is preliminary data.</text>
</comment>